<dbReference type="Pfam" id="PF00753">
    <property type="entry name" value="Lactamase_B"/>
    <property type="match status" value="1"/>
</dbReference>
<feature type="non-terminal residue" evidence="2">
    <location>
        <position position="28"/>
    </location>
</feature>
<gene>
    <name evidence="2" type="ORF">B1A_00108</name>
</gene>
<dbReference type="EMBL" id="AUZX01000084">
    <property type="protein sequence ID" value="EQD81172.1"/>
    <property type="molecule type" value="Genomic_DNA"/>
</dbReference>
<dbReference type="Gene3D" id="3.60.15.10">
    <property type="entry name" value="Ribonuclease Z/Hydroxyacylglutathione hydrolase-like"/>
    <property type="match status" value="1"/>
</dbReference>
<dbReference type="InterPro" id="IPR036866">
    <property type="entry name" value="RibonucZ/Hydroxyglut_hydro"/>
</dbReference>
<dbReference type="AlphaFoldDB" id="T1CF24"/>
<evidence type="ECO:0000259" key="1">
    <source>
        <dbReference type="Pfam" id="PF00753"/>
    </source>
</evidence>
<reference evidence="2" key="1">
    <citation type="submission" date="2013-08" db="EMBL/GenBank/DDBJ databases">
        <authorList>
            <person name="Mendez C."/>
            <person name="Richter M."/>
            <person name="Ferrer M."/>
            <person name="Sanchez J."/>
        </authorList>
    </citation>
    <scope>NUCLEOTIDE SEQUENCE</scope>
</reference>
<sequence>MRVRRIFLTHFHGDHFLGLPGLVQSMGL</sequence>
<name>T1CF24_9ZZZZ</name>
<accession>T1CF24</accession>
<evidence type="ECO:0000313" key="2">
    <source>
        <dbReference type="EMBL" id="EQD81172.1"/>
    </source>
</evidence>
<dbReference type="InterPro" id="IPR001279">
    <property type="entry name" value="Metallo-B-lactamas"/>
</dbReference>
<protein>
    <recommendedName>
        <fullName evidence="1">Metallo-beta-lactamase domain-containing protein</fullName>
    </recommendedName>
</protein>
<organism evidence="2">
    <name type="scientific">mine drainage metagenome</name>
    <dbReference type="NCBI Taxonomy" id="410659"/>
    <lineage>
        <taxon>unclassified sequences</taxon>
        <taxon>metagenomes</taxon>
        <taxon>ecological metagenomes</taxon>
    </lineage>
</organism>
<feature type="domain" description="Metallo-beta-lactamase" evidence="1">
    <location>
        <begin position="2"/>
        <end position="24"/>
    </location>
</feature>
<reference evidence="2" key="2">
    <citation type="journal article" date="2014" name="ISME J.">
        <title>Microbial stratification in low pH oxic and suboxic macroscopic growths along an acid mine drainage.</title>
        <authorList>
            <person name="Mendez-Garcia C."/>
            <person name="Mesa V."/>
            <person name="Sprenger R.R."/>
            <person name="Richter M."/>
            <person name="Diez M.S."/>
            <person name="Solano J."/>
            <person name="Bargiela R."/>
            <person name="Golyshina O.V."/>
            <person name="Manteca A."/>
            <person name="Ramos J.L."/>
            <person name="Gallego J.R."/>
            <person name="Llorente I."/>
            <person name="Martins Dos Santos V.A."/>
            <person name="Jensen O.N."/>
            <person name="Pelaez A.I."/>
            <person name="Sanchez J."/>
            <person name="Ferrer M."/>
        </authorList>
    </citation>
    <scope>NUCLEOTIDE SEQUENCE</scope>
</reference>
<dbReference type="SUPFAM" id="SSF56281">
    <property type="entry name" value="Metallo-hydrolase/oxidoreductase"/>
    <property type="match status" value="1"/>
</dbReference>
<comment type="caution">
    <text evidence="2">The sequence shown here is derived from an EMBL/GenBank/DDBJ whole genome shotgun (WGS) entry which is preliminary data.</text>
</comment>
<proteinExistence type="predicted"/>